<sequence>MKTLLNSLLVAFTFTLITVSASFAEANPGKRATSVATYKTGIYTNMAGKLNIGLDKETTGAVDIKLKNTNGKVLFAQHLTKKEKTARLSLDMDQLPDGVYQLEISNGVDTSVQTVTLGTQQPSAPNRLVAIN</sequence>
<accession>A0ABT0HSC6</accession>
<dbReference type="Gene3D" id="2.60.40.3080">
    <property type="match status" value="1"/>
</dbReference>
<feature type="domain" description="Secretion system C-terminal sorting" evidence="2">
    <location>
        <begin position="47"/>
        <end position="114"/>
    </location>
</feature>
<evidence type="ECO:0000256" key="1">
    <source>
        <dbReference type="SAM" id="SignalP"/>
    </source>
</evidence>
<evidence type="ECO:0000259" key="2">
    <source>
        <dbReference type="Pfam" id="PF18962"/>
    </source>
</evidence>
<dbReference type="EMBL" id="JALPRF010000006">
    <property type="protein sequence ID" value="MCK8495042.1"/>
    <property type="molecule type" value="Genomic_DNA"/>
</dbReference>
<dbReference type="Pfam" id="PF18962">
    <property type="entry name" value="Por_Secre_tail"/>
    <property type="match status" value="1"/>
</dbReference>
<keyword evidence="4" id="KW-1185">Reference proteome</keyword>
<organism evidence="3 4">
    <name type="scientific">Spirosoma liriopis</name>
    <dbReference type="NCBI Taxonomy" id="2937440"/>
    <lineage>
        <taxon>Bacteria</taxon>
        <taxon>Pseudomonadati</taxon>
        <taxon>Bacteroidota</taxon>
        <taxon>Cytophagia</taxon>
        <taxon>Cytophagales</taxon>
        <taxon>Cytophagaceae</taxon>
        <taxon>Spirosoma</taxon>
    </lineage>
</organism>
<dbReference type="NCBIfam" id="TIGR04183">
    <property type="entry name" value="Por_Secre_tail"/>
    <property type="match status" value="1"/>
</dbReference>
<protein>
    <submittedName>
        <fullName evidence="3">T9SS type A sorting domain-containing protein</fullName>
    </submittedName>
</protein>
<feature type="chain" id="PRO_5046269970" evidence="1">
    <location>
        <begin position="27"/>
        <end position="132"/>
    </location>
</feature>
<proteinExistence type="predicted"/>
<dbReference type="InterPro" id="IPR026444">
    <property type="entry name" value="Secre_tail"/>
</dbReference>
<dbReference type="Proteomes" id="UP001202180">
    <property type="component" value="Unassembled WGS sequence"/>
</dbReference>
<dbReference type="RefSeq" id="WP_248479703.1">
    <property type="nucleotide sequence ID" value="NZ_JALPRF010000006.1"/>
</dbReference>
<feature type="signal peptide" evidence="1">
    <location>
        <begin position="1"/>
        <end position="26"/>
    </location>
</feature>
<evidence type="ECO:0000313" key="3">
    <source>
        <dbReference type="EMBL" id="MCK8495042.1"/>
    </source>
</evidence>
<keyword evidence="1" id="KW-0732">Signal</keyword>
<reference evidence="3 4" key="1">
    <citation type="submission" date="2022-04" db="EMBL/GenBank/DDBJ databases">
        <title>Spirosoma sp. strain RP8 genome sequencing and assembly.</title>
        <authorList>
            <person name="Jung Y."/>
        </authorList>
    </citation>
    <scope>NUCLEOTIDE SEQUENCE [LARGE SCALE GENOMIC DNA]</scope>
    <source>
        <strain evidence="3 4">RP8</strain>
    </source>
</reference>
<evidence type="ECO:0000313" key="4">
    <source>
        <dbReference type="Proteomes" id="UP001202180"/>
    </source>
</evidence>
<comment type="caution">
    <text evidence="3">The sequence shown here is derived from an EMBL/GenBank/DDBJ whole genome shotgun (WGS) entry which is preliminary data.</text>
</comment>
<name>A0ABT0HSC6_9BACT</name>
<gene>
    <name evidence="3" type="ORF">M0L20_24435</name>
</gene>